<feature type="domain" description="4Fe-4S ferredoxin-type" evidence="6">
    <location>
        <begin position="144"/>
        <end position="173"/>
    </location>
</feature>
<evidence type="ECO:0000256" key="2">
    <source>
        <dbReference type="ARBA" id="ARBA00022723"/>
    </source>
</evidence>
<dbReference type="GO" id="GO:0046872">
    <property type="term" value="F:metal ion binding"/>
    <property type="evidence" value="ECO:0007669"/>
    <property type="project" value="UniProtKB-KW"/>
</dbReference>
<reference evidence="8 9" key="1">
    <citation type="submission" date="2019-09" db="EMBL/GenBank/DDBJ databases">
        <title>Draft genome sequence of various Type strains from the CCUG.</title>
        <authorList>
            <person name="Pineiro-Iglesias B."/>
            <person name="Tunovic T."/>
            <person name="Unosson C."/>
            <person name="Inganas E."/>
            <person name="Ohlen M."/>
            <person name="Cardew S."/>
            <person name="Jensie-Markopoulos S."/>
            <person name="Salva-Serra F."/>
            <person name="Jaen-Luchoro D."/>
            <person name="Karlsson R."/>
            <person name="Svensson-Stadler L."/>
            <person name="Chun J."/>
            <person name="Moore E."/>
        </authorList>
    </citation>
    <scope>NUCLEOTIDE SEQUENCE [LARGE SCALE GENOMIC DNA]</scope>
    <source>
        <strain evidence="8 9">CCUG 32756T</strain>
    </source>
</reference>
<evidence type="ECO:0000259" key="7">
    <source>
        <dbReference type="PROSITE" id="PS51839"/>
    </source>
</evidence>
<evidence type="ECO:0000259" key="6">
    <source>
        <dbReference type="PROSITE" id="PS51379"/>
    </source>
</evidence>
<dbReference type="PANTHER" id="PTHR24960:SF84">
    <property type="entry name" value="HYDROGENASE SUBUNIT"/>
    <property type="match status" value="1"/>
</dbReference>
<dbReference type="Gene3D" id="3.10.20.740">
    <property type="match status" value="1"/>
</dbReference>
<dbReference type="PROSITE" id="PS51085">
    <property type="entry name" value="2FE2S_FER_2"/>
    <property type="match status" value="1"/>
</dbReference>
<dbReference type="SMART" id="SM00929">
    <property type="entry name" value="NADH-G_4Fe-4S_3"/>
    <property type="match status" value="1"/>
</dbReference>
<dbReference type="InterPro" id="IPR017900">
    <property type="entry name" value="4Fe4S_Fe_S_CS"/>
</dbReference>
<name>A0A5M9QGB6_9HELI</name>
<evidence type="ECO:0000256" key="3">
    <source>
        <dbReference type="ARBA" id="ARBA00023004"/>
    </source>
</evidence>
<evidence type="ECO:0000256" key="1">
    <source>
        <dbReference type="ARBA" id="ARBA00022485"/>
    </source>
</evidence>
<dbReference type="SUPFAM" id="SSF54862">
    <property type="entry name" value="4Fe-4S ferredoxins"/>
    <property type="match status" value="1"/>
</dbReference>
<keyword evidence="3" id="KW-0408">Iron</keyword>
<dbReference type="Gene3D" id="3.30.70.20">
    <property type="match status" value="1"/>
</dbReference>
<evidence type="ECO:0000313" key="8">
    <source>
        <dbReference type="EMBL" id="KAA8707883.1"/>
    </source>
</evidence>
<dbReference type="Pfam" id="PF00037">
    <property type="entry name" value="Fer4"/>
    <property type="match status" value="1"/>
</dbReference>
<feature type="domain" description="2Fe-2S ferredoxin-type" evidence="5">
    <location>
        <begin position="9"/>
        <end position="86"/>
    </location>
</feature>
<keyword evidence="2" id="KW-0479">Metal-binding</keyword>
<dbReference type="Proteomes" id="UP000323707">
    <property type="component" value="Unassembled WGS sequence"/>
</dbReference>
<comment type="caution">
    <text evidence="8">The sequence shown here is derived from an EMBL/GenBank/DDBJ whole genome shotgun (WGS) entry which is preliminary data.</text>
</comment>
<dbReference type="NCBIfam" id="NF006305">
    <property type="entry name" value="PRK08493.1"/>
    <property type="match status" value="1"/>
</dbReference>
<evidence type="ECO:0000259" key="5">
    <source>
        <dbReference type="PROSITE" id="PS51085"/>
    </source>
</evidence>
<dbReference type="Pfam" id="PF13510">
    <property type="entry name" value="Fer2_4"/>
    <property type="match status" value="1"/>
</dbReference>
<feature type="domain" description="4Fe-4S His(Cys)3-ligated-type" evidence="7">
    <location>
        <begin position="86"/>
        <end position="125"/>
    </location>
</feature>
<accession>A0A5M9QGB6</accession>
<dbReference type="InterPro" id="IPR036010">
    <property type="entry name" value="2Fe-2S_ferredoxin-like_sf"/>
</dbReference>
<gene>
    <name evidence="8" type="ORF">F4V45_08470</name>
</gene>
<keyword evidence="1" id="KW-0004">4Fe-4S</keyword>
<dbReference type="InterPro" id="IPR001041">
    <property type="entry name" value="2Fe-2S_ferredoxin-type"/>
</dbReference>
<feature type="domain" description="4Fe-4S ferredoxin-type" evidence="6">
    <location>
        <begin position="203"/>
        <end position="233"/>
    </location>
</feature>
<dbReference type="InterPro" id="IPR017896">
    <property type="entry name" value="4Fe4S_Fe-S-bd"/>
</dbReference>
<dbReference type="PROSITE" id="PS00198">
    <property type="entry name" value="4FE4S_FER_1"/>
    <property type="match status" value="1"/>
</dbReference>
<dbReference type="AlphaFoldDB" id="A0A5M9QGB6"/>
<dbReference type="Pfam" id="PF10588">
    <property type="entry name" value="NADH-G_4Fe-4S_3"/>
    <property type="match status" value="1"/>
</dbReference>
<organism evidence="8 9">
    <name type="scientific">Helicobacter canis</name>
    <dbReference type="NCBI Taxonomy" id="29419"/>
    <lineage>
        <taxon>Bacteria</taxon>
        <taxon>Pseudomonadati</taxon>
        <taxon>Campylobacterota</taxon>
        <taxon>Epsilonproteobacteria</taxon>
        <taxon>Campylobacterales</taxon>
        <taxon>Helicobacteraceae</taxon>
        <taxon>Helicobacter</taxon>
    </lineage>
</organism>
<evidence type="ECO:0000256" key="4">
    <source>
        <dbReference type="ARBA" id="ARBA00023014"/>
    </source>
</evidence>
<dbReference type="PANTHER" id="PTHR24960">
    <property type="entry name" value="PHOTOSYSTEM I IRON-SULFUR CENTER-RELATED"/>
    <property type="match status" value="1"/>
</dbReference>
<dbReference type="EMBL" id="VXKE01000021">
    <property type="protein sequence ID" value="KAA8707883.1"/>
    <property type="molecule type" value="Genomic_DNA"/>
</dbReference>
<protein>
    <submittedName>
        <fullName evidence="8">NADH-quinone oxidoreductase subunit G</fullName>
        <ecNumber evidence="8">1.6.5.11</ecNumber>
    </submittedName>
</protein>
<dbReference type="GO" id="GO:0051539">
    <property type="term" value="F:4 iron, 4 sulfur cluster binding"/>
    <property type="evidence" value="ECO:0007669"/>
    <property type="project" value="UniProtKB-KW"/>
</dbReference>
<sequence length="871" mass="95749">MHKMGAIMAKVTITINNRTITCQEGETIVDVARENGIFIPTICYLGGCSPTLACKMCMGESGDGKRVYTCNTKAKDGLVINTETEQIRKERQMIMQTYDVNHPLECGVCDKSGECELQNLTLYTKVAHQDYALADDEKHEKSWAQALYDPNLCIVCERCVTTCKDNIGEAKLKAGKADLHSPDSYKDSMLKDPYSVWSKKQKSLIEFVSDTPCVDCGECISVCPVGALTYKDFSYTANAWELRKTNSTCHYCSMGCHITYETRHHNTLGEKKTYRVSNDFHFAPICGAGRFGFSVLSAGVESNVAKLDSSETSPYFKHLGKATAMRLGSSITNEEAMIVSIFSAHFGIKLYNESARAYQKFLPYLRLNNTLQDLKDSSTIIALGAPVRLQAPLLQYAINNTIRTKKGIKFYYLHPIADTLLASFSRSVTHISYKPKADELALGALLISMQSKLEEAIAQSPQAKELGAMLSTLLSGILASEQTPAKLESSADLDSSVDSSPAQSAMPTYLALQEAGIELSALSELAGVDLSQMSVIVGEEAMLCALQENSAMVAGLQILEKCGARVYVIPAGSNTAGIARICGELLELDSSSLDSSLESQSRDEFVIGVRAQGDVLWDCAWSDGARMLTREPEVVLPSHQQMLGSMTNFENRLLPFAKVQAYQGDDLASILYAYNKARLEVVHYEKELERFTPSTQDNTSALLDYFSTYTTLSDYTKALPQSKGYAPKELASLANHYTQGGDDKRGYMLTPLLSGALAPAHTIAQAKPISFNAFISYPQNLFSIQNVLDSNMQQRDGFYTSKAHLEKLGLTEGEYITLHRPSAQGSITGAVYIDYAMSEDMWLISPHIAREWGENIASSYTYVESAKATKE</sequence>
<dbReference type="SUPFAM" id="SSF53706">
    <property type="entry name" value="Formate dehydrogenase/DMSO reductase, domains 1-3"/>
    <property type="match status" value="1"/>
</dbReference>
<dbReference type="CDD" id="cd00207">
    <property type="entry name" value="fer2"/>
    <property type="match status" value="1"/>
</dbReference>
<dbReference type="SUPFAM" id="SSF54292">
    <property type="entry name" value="2Fe-2S ferredoxin-like"/>
    <property type="match status" value="1"/>
</dbReference>
<dbReference type="EC" id="1.6.5.11" evidence="8"/>
<dbReference type="Gene3D" id="2.20.25.90">
    <property type="entry name" value="ADC-like domains"/>
    <property type="match status" value="1"/>
</dbReference>
<keyword evidence="8" id="KW-0560">Oxidoreductase</keyword>
<evidence type="ECO:0000313" key="9">
    <source>
        <dbReference type="Proteomes" id="UP000323707"/>
    </source>
</evidence>
<dbReference type="GO" id="GO:0016491">
    <property type="term" value="F:oxidoreductase activity"/>
    <property type="evidence" value="ECO:0007669"/>
    <property type="project" value="UniProtKB-KW"/>
</dbReference>
<dbReference type="PROSITE" id="PS51839">
    <property type="entry name" value="4FE4S_HC3"/>
    <property type="match status" value="1"/>
</dbReference>
<dbReference type="InterPro" id="IPR019574">
    <property type="entry name" value="NADH_UbQ_OxRdtase_Gsu_4Fe4S-bd"/>
</dbReference>
<proteinExistence type="predicted"/>
<keyword evidence="4" id="KW-0411">Iron-sulfur</keyword>
<dbReference type="PROSITE" id="PS51379">
    <property type="entry name" value="4FE4S_FER_2"/>
    <property type="match status" value="2"/>
</dbReference>
<dbReference type="InterPro" id="IPR050157">
    <property type="entry name" value="PSI_iron-sulfur_center"/>
</dbReference>